<feature type="transmembrane region" description="Helical" evidence="11">
    <location>
        <begin position="235"/>
        <end position="256"/>
    </location>
</feature>
<protein>
    <recommendedName>
        <fullName evidence="17">Cation/H+ exchanger domain-containing protein</fullName>
    </recommendedName>
</protein>
<keyword evidence="7" id="KW-0406">Ion transport</keyword>
<dbReference type="InterPro" id="IPR038770">
    <property type="entry name" value="Na+/solute_symporter_sf"/>
</dbReference>
<dbReference type="Pfam" id="PF00999">
    <property type="entry name" value="Na_H_Exchanger"/>
    <property type="match status" value="1"/>
</dbReference>
<keyword evidence="4 11" id="KW-0812">Transmembrane</keyword>
<keyword evidence="8 11" id="KW-0472">Membrane</keyword>
<gene>
    <name evidence="15" type="ORF">HHK36_010633</name>
</gene>
<evidence type="ECO:0000256" key="2">
    <source>
        <dbReference type="ARBA" id="ARBA00022448"/>
    </source>
</evidence>
<keyword evidence="3" id="KW-0633">Potassium transport</keyword>
<dbReference type="GO" id="GO:0006885">
    <property type="term" value="P:regulation of pH"/>
    <property type="evidence" value="ECO:0007669"/>
    <property type="project" value="TreeGrafter"/>
</dbReference>
<evidence type="ECO:0000259" key="14">
    <source>
        <dbReference type="Pfam" id="PF23259"/>
    </source>
</evidence>
<dbReference type="GO" id="GO:0012505">
    <property type="term" value="C:endomembrane system"/>
    <property type="evidence" value="ECO:0007669"/>
    <property type="project" value="TreeGrafter"/>
</dbReference>
<keyword evidence="2" id="KW-0813">Transport</keyword>
<feature type="domain" description="Cation/H+ exchanger transmembrane" evidence="12">
    <location>
        <begin position="116"/>
        <end position="500"/>
    </location>
</feature>
<name>A0A834ZCB4_TETSI</name>
<dbReference type="PANTHER" id="PTHR32468:SF66">
    <property type="entry name" value="CATION_H+ EXCHANGER DOMAIN-CONTAINING PROTEIN"/>
    <property type="match status" value="1"/>
</dbReference>
<feature type="transmembrane region" description="Helical" evidence="11">
    <location>
        <begin position="166"/>
        <end position="188"/>
    </location>
</feature>
<evidence type="ECO:0000256" key="11">
    <source>
        <dbReference type="SAM" id="Phobius"/>
    </source>
</evidence>
<proteinExistence type="inferred from homology"/>
<feature type="transmembrane region" description="Helical" evidence="11">
    <location>
        <begin position="268"/>
        <end position="288"/>
    </location>
</feature>
<dbReference type="Pfam" id="PF23256">
    <property type="entry name" value="CHX17_2nd"/>
    <property type="match status" value="1"/>
</dbReference>
<feature type="transmembrane region" description="Helical" evidence="11">
    <location>
        <begin position="339"/>
        <end position="369"/>
    </location>
</feature>
<dbReference type="OrthoDB" id="1868135at2759"/>
<evidence type="ECO:0000313" key="15">
    <source>
        <dbReference type="EMBL" id="KAF8402548.1"/>
    </source>
</evidence>
<evidence type="ECO:0000313" key="16">
    <source>
        <dbReference type="Proteomes" id="UP000655225"/>
    </source>
</evidence>
<keyword evidence="16" id="KW-1185">Reference proteome</keyword>
<evidence type="ECO:0000259" key="12">
    <source>
        <dbReference type="Pfam" id="PF00999"/>
    </source>
</evidence>
<evidence type="ECO:0000256" key="9">
    <source>
        <dbReference type="ARBA" id="ARBA00038341"/>
    </source>
</evidence>
<feature type="transmembrane region" description="Helical" evidence="11">
    <location>
        <begin position="417"/>
        <end position="437"/>
    </location>
</feature>
<accession>A0A834ZCB4</accession>
<feature type="region of interest" description="Disordered" evidence="10">
    <location>
        <begin position="1"/>
        <end position="26"/>
    </location>
</feature>
<dbReference type="GO" id="GO:1902600">
    <property type="term" value="P:proton transmembrane transport"/>
    <property type="evidence" value="ECO:0007669"/>
    <property type="project" value="InterPro"/>
</dbReference>
<comment type="caution">
    <text evidence="15">The sequence shown here is derived from an EMBL/GenBank/DDBJ whole genome shotgun (WGS) entry which is preliminary data.</text>
</comment>
<evidence type="ECO:0000256" key="3">
    <source>
        <dbReference type="ARBA" id="ARBA00022538"/>
    </source>
</evidence>
<evidence type="ECO:0000256" key="4">
    <source>
        <dbReference type="ARBA" id="ARBA00022692"/>
    </source>
</evidence>
<feature type="domain" description="Cation/H(+) antiporter C-terminal" evidence="14">
    <location>
        <begin position="696"/>
        <end position="839"/>
    </location>
</feature>
<feature type="transmembrane region" description="Helical" evidence="11">
    <location>
        <begin position="200"/>
        <end position="223"/>
    </location>
</feature>
<evidence type="ECO:0000256" key="10">
    <source>
        <dbReference type="SAM" id="MobiDB-lite"/>
    </source>
</evidence>
<evidence type="ECO:0008006" key="17">
    <source>
        <dbReference type="Google" id="ProtNLM"/>
    </source>
</evidence>
<evidence type="ECO:0000256" key="7">
    <source>
        <dbReference type="ARBA" id="ARBA00023065"/>
    </source>
</evidence>
<feature type="domain" description="Cation/H(+) antiporter central" evidence="13">
    <location>
        <begin position="556"/>
        <end position="681"/>
    </location>
</feature>
<dbReference type="PANTHER" id="PTHR32468">
    <property type="entry name" value="CATION/H + ANTIPORTER"/>
    <property type="match status" value="1"/>
</dbReference>
<feature type="transmembrane region" description="Helical" evidence="11">
    <location>
        <begin position="389"/>
        <end position="410"/>
    </location>
</feature>
<dbReference type="InterPro" id="IPR057290">
    <property type="entry name" value="CHX17_C"/>
</dbReference>
<dbReference type="GO" id="GO:0016020">
    <property type="term" value="C:membrane"/>
    <property type="evidence" value="ECO:0007669"/>
    <property type="project" value="UniProtKB-SubCell"/>
</dbReference>
<dbReference type="Pfam" id="PF23259">
    <property type="entry name" value="CHX17_C"/>
    <property type="match status" value="1"/>
</dbReference>
<evidence type="ECO:0000256" key="1">
    <source>
        <dbReference type="ARBA" id="ARBA00004141"/>
    </source>
</evidence>
<dbReference type="GO" id="GO:0015297">
    <property type="term" value="F:antiporter activity"/>
    <property type="evidence" value="ECO:0007669"/>
    <property type="project" value="InterPro"/>
</dbReference>
<dbReference type="GO" id="GO:0006813">
    <property type="term" value="P:potassium ion transport"/>
    <property type="evidence" value="ECO:0007669"/>
    <property type="project" value="UniProtKB-KW"/>
</dbReference>
<dbReference type="AlphaFoldDB" id="A0A834ZCB4"/>
<organism evidence="15 16">
    <name type="scientific">Tetracentron sinense</name>
    <name type="common">Spur-leaf</name>
    <dbReference type="NCBI Taxonomy" id="13715"/>
    <lineage>
        <taxon>Eukaryota</taxon>
        <taxon>Viridiplantae</taxon>
        <taxon>Streptophyta</taxon>
        <taxon>Embryophyta</taxon>
        <taxon>Tracheophyta</taxon>
        <taxon>Spermatophyta</taxon>
        <taxon>Magnoliopsida</taxon>
        <taxon>Trochodendrales</taxon>
        <taxon>Trochodendraceae</taxon>
        <taxon>Tetracentron</taxon>
    </lineage>
</organism>
<evidence type="ECO:0000259" key="13">
    <source>
        <dbReference type="Pfam" id="PF23256"/>
    </source>
</evidence>
<dbReference type="Gene3D" id="1.20.1530.20">
    <property type="match status" value="1"/>
</dbReference>
<dbReference type="InterPro" id="IPR057291">
    <property type="entry name" value="CHX17_2nd"/>
</dbReference>
<feature type="transmembrane region" description="Helical" evidence="11">
    <location>
        <begin position="300"/>
        <end position="319"/>
    </location>
</feature>
<keyword evidence="6 11" id="KW-1133">Transmembrane helix</keyword>
<keyword evidence="5" id="KW-0630">Potassium</keyword>
<dbReference type="InterPro" id="IPR050794">
    <property type="entry name" value="CPA2_transporter"/>
</dbReference>
<reference evidence="15 16" key="1">
    <citation type="submission" date="2020-04" db="EMBL/GenBank/DDBJ databases">
        <title>Plant Genome Project.</title>
        <authorList>
            <person name="Zhang R.-G."/>
        </authorList>
    </citation>
    <scope>NUCLEOTIDE SEQUENCE [LARGE SCALE GENOMIC DNA]</scope>
    <source>
        <strain evidence="15">YNK0</strain>
        <tissue evidence="15">Leaf</tissue>
    </source>
</reference>
<sequence>MLEPCRWSQRSPLGTPKACKRRYNSSEKSQIPLKQIKSRLAGYLMRSGSDDTEIQSSSNDVVNEREAMATAMHQLGQYNRSVACQPYRKIISRGIWVGDNPFTFATPVLLSQLSLSAFVTGTLQFILTPLGETAFVSQMIGGLLTGPLFLGRNRKLEARIFPEDSFYVYETFAFFGCLFFLFLVGVKMDLSMVKKSGKKALVIGLSSFFVPLIVNTSISFILMETVTMDPILRPSLPFVAAFQSVCSFHVIADLLTDLKLLNSELGHLAMSSSMISGMCSWVSMGIILTVQQNLTSEHHPTLWVCLSLFAMVITIIYILRPLMFWMVRKTAEGKAIKEFYIFIVFLMVLVCSFFGDVLGQHFLFGPVVLGLAVPGGPPLGAALVDKLDSFVSCILLPSYFAASGAQIDLFSVERRNFGVLQLMVFSSFMGKLMGTMVPSLYCRMPFRDALSLGLILNAKGLVDLLLLKRAMQLKLIDQQSYCILVVSMVLVTGTISPLVKILYNPSMRSTAYTRRTILHAKPDAELRILVCIYRQDNVPSIINLLEASNPTRESPLLIYVLHLIELLGRASPVLVAHQKDRMRSSHPNRSEHIINAFRLYERQNKETVSVYPYTAVSPYGTMHSDISGLALDKNATLVIVPFHKQWTMGGTIESINAIRNVNRNILNKAPCSIGILVDRGTFSGSLSISLSKSLYSVGVIFLGGSDDREALAYAMRMSKHPNVNLTAIRILEHGQKNRMMTEGNLDNEMIKELRMGNMENERVEYREEKVRNGIGTARVIRSLENSYDLILVGRRHATDSPLLRGLKDWNEFPELGYIGDMVASTDSDCEASILVVQQQAYLAEALLDSPKYHEPDYCAVVLVPRHVAKVRPISR</sequence>
<dbReference type="EMBL" id="JABCRI010000007">
    <property type="protein sequence ID" value="KAF8402548.1"/>
    <property type="molecule type" value="Genomic_DNA"/>
</dbReference>
<comment type="similarity">
    <text evidence="9">Belongs to the monovalent cation:proton antiporter 2 (CPA2) transporter (TC 2.A.37) family. CHX (TC 2.A.37.4) subfamily.</text>
</comment>
<evidence type="ECO:0000256" key="5">
    <source>
        <dbReference type="ARBA" id="ARBA00022958"/>
    </source>
</evidence>
<dbReference type="OMA" id="ICAYLIH"/>
<dbReference type="Proteomes" id="UP000655225">
    <property type="component" value="Unassembled WGS sequence"/>
</dbReference>
<evidence type="ECO:0000256" key="8">
    <source>
        <dbReference type="ARBA" id="ARBA00023136"/>
    </source>
</evidence>
<feature type="transmembrane region" description="Helical" evidence="11">
    <location>
        <begin position="479"/>
        <end position="499"/>
    </location>
</feature>
<evidence type="ECO:0000256" key="6">
    <source>
        <dbReference type="ARBA" id="ARBA00022989"/>
    </source>
</evidence>
<comment type="subcellular location">
    <subcellularLocation>
        <location evidence="1">Membrane</location>
        <topology evidence="1">Multi-pass membrane protein</topology>
    </subcellularLocation>
</comment>
<dbReference type="InterPro" id="IPR006153">
    <property type="entry name" value="Cation/H_exchanger_TM"/>
</dbReference>